<dbReference type="Gene3D" id="1.20.1280.50">
    <property type="match status" value="1"/>
</dbReference>
<evidence type="ECO:0000313" key="2">
    <source>
        <dbReference type="EMBL" id="KAL2650619.1"/>
    </source>
</evidence>
<dbReference type="InterPro" id="IPR001810">
    <property type="entry name" value="F-box_dom"/>
</dbReference>
<reference evidence="2 3" key="1">
    <citation type="submission" date="2024-09" db="EMBL/GenBank/DDBJ databases">
        <title>Chromosome-scale assembly of Riccia fluitans.</title>
        <authorList>
            <person name="Paukszto L."/>
            <person name="Sawicki J."/>
            <person name="Karawczyk K."/>
            <person name="Piernik-Szablinska J."/>
            <person name="Szczecinska M."/>
            <person name="Mazdziarz M."/>
        </authorList>
    </citation>
    <scope>NUCLEOTIDE SEQUENCE [LARGE SCALE GENOMIC DNA]</scope>
    <source>
        <strain evidence="2">Rf_01</strain>
        <tissue evidence="2">Aerial parts of the thallus</tissue>
    </source>
</reference>
<keyword evidence="3" id="KW-1185">Reference proteome</keyword>
<dbReference type="SUPFAM" id="SSF81383">
    <property type="entry name" value="F-box domain"/>
    <property type="match status" value="1"/>
</dbReference>
<protein>
    <recommendedName>
        <fullName evidence="1">F-box domain-containing protein</fullName>
    </recommendedName>
</protein>
<dbReference type="PROSITE" id="PS50181">
    <property type="entry name" value="FBOX"/>
    <property type="match status" value="1"/>
</dbReference>
<feature type="domain" description="F-box" evidence="1">
    <location>
        <begin position="54"/>
        <end position="111"/>
    </location>
</feature>
<organism evidence="2 3">
    <name type="scientific">Riccia fluitans</name>
    <dbReference type="NCBI Taxonomy" id="41844"/>
    <lineage>
        <taxon>Eukaryota</taxon>
        <taxon>Viridiplantae</taxon>
        <taxon>Streptophyta</taxon>
        <taxon>Embryophyta</taxon>
        <taxon>Marchantiophyta</taxon>
        <taxon>Marchantiopsida</taxon>
        <taxon>Marchantiidae</taxon>
        <taxon>Marchantiales</taxon>
        <taxon>Ricciaceae</taxon>
        <taxon>Riccia</taxon>
    </lineage>
</organism>
<dbReference type="InterPro" id="IPR036047">
    <property type="entry name" value="F-box-like_dom_sf"/>
</dbReference>
<dbReference type="AlphaFoldDB" id="A0ABD1ZK77"/>
<dbReference type="InterPro" id="IPR050796">
    <property type="entry name" value="SCF_F-box_component"/>
</dbReference>
<accession>A0ABD1ZK77</accession>
<name>A0ABD1ZK77_9MARC</name>
<comment type="caution">
    <text evidence="2">The sequence shown here is derived from an EMBL/GenBank/DDBJ whole genome shotgun (WGS) entry which is preliminary data.</text>
</comment>
<dbReference type="InterPro" id="IPR015915">
    <property type="entry name" value="Kelch-typ_b-propeller"/>
</dbReference>
<dbReference type="Pfam" id="PF00646">
    <property type="entry name" value="F-box"/>
    <property type="match status" value="1"/>
</dbReference>
<sequence length="495" mass="57196">MADPSLRGVGVGEKRPRVAVEKAEVVCACCGGPLLEKRTKWESEVDGLAPQMSQDLWKNLPEELLEKVFARLPVRSLFTMRTLSRRWRTKLKDFLPFQAEVKSVTGAWKSHGPIDVDKSGMKGFDAATSKWETLFKPWNIPNNPLLREDGSEWKVASVCGYLICFMRPPPASEMKIWQELEMEVSNPMNGSWRRLPRLETKLWSHFTLVVRVVPAGDENYMIVVIGDLQPFYVYIYSSFTYRWTEHHRDPYPFLRCKSIQYFDKRVYFLYERAEPYPDDDSEGKESLGVEMFHVELGIWERRPLPFKEYEKYDLLGFLVCQSSLMMIGVEKHFTLVDEDFYGERGVPADMPMQLFGDDSSPDSSPEVRNLEVDEELGAFCPSDLSFVECRETLHLLKVTDAWTLEEILSGPPDGFEDVLCFLGDFYNDDDRIVMTTWFLSQTRLSVNSRYSSPSVLICDLKKKTWETKQLSCDLTEPYFNSQCTFKVGLNPFIVA</sequence>
<gene>
    <name evidence="2" type="ORF">R1flu_018747</name>
</gene>
<evidence type="ECO:0000313" key="3">
    <source>
        <dbReference type="Proteomes" id="UP001605036"/>
    </source>
</evidence>
<dbReference type="SUPFAM" id="SSF117281">
    <property type="entry name" value="Kelch motif"/>
    <property type="match status" value="1"/>
</dbReference>
<dbReference type="PANTHER" id="PTHR31672:SF2">
    <property type="entry name" value="F-BOX DOMAIN-CONTAINING PROTEIN"/>
    <property type="match status" value="1"/>
</dbReference>
<dbReference type="Proteomes" id="UP001605036">
    <property type="component" value="Unassembled WGS sequence"/>
</dbReference>
<dbReference type="SMART" id="SM00256">
    <property type="entry name" value="FBOX"/>
    <property type="match status" value="1"/>
</dbReference>
<dbReference type="PANTHER" id="PTHR31672">
    <property type="entry name" value="BNACNNG10540D PROTEIN"/>
    <property type="match status" value="1"/>
</dbReference>
<evidence type="ECO:0000259" key="1">
    <source>
        <dbReference type="PROSITE" id="PS50181"/>
    </source>
</evidence>
<proteinExistence type="predicted"/>
<dbReference type="EMBL" id="JBHFFA010000001">
    <property type="protein sequence ID" value="KAL2650619.1"/>
    <property type="molecule type" value="Genomic_DNA"/>
</dbReference>